<sequence length="440" mass="48658">MEGDHELPGYTPRVGSSQTSQNVLTTGSEHTISLEDNKGHKWLFLSVRSRAPTPDSLPAFYAGDVISGNVTLDILKSESSKAIMLKASHHLYVQFLVGQEEQQFLVIEKELWSPTTALPDGSKVSKLEKCRHTWPFEMTLPKETEVLDRKEKKIFHLPPSFTERASPAYINYKLTVVLKRGALRVNQTLTTDFAYVPITRPDLPSPMLQKAYKENIPLIGPEGDPEGWHILPTTSITGTLFGTKSVNVDFTLALTKPLSYARGSAMPLRLTFTGADEQALDLLSSPSATSVILKRSLATGSDAMSEDAGKHTDNFFVKIMARAVFWPARESSTTGKRVLEGELKLKNTFKQSIVFPRFAVRYHLEVHPFEVAGFMHAPPVSGPLLAQPVTVTSFHAAGVVMRSFAPPEYAHEENENFNNSVGLLENGNQRFYHHGGLGLA</sequence>
<dbReference type="STRING" id="180088.A0A1J8PJH4"/>
<evidence type="ECO:0000313" key="3">
    <source>
        <dbReference type="Proteomes" id="UP000183567"/>
    </source>
</evidence>
<dbReference type="SUPFAM" id="SSF81296">
    <property type="entry name" value="E set domains"/>
    <property type="match status" value="1"/>
</dbReference>
<evidence type="ECO:0008006" key="4">
    <source>
        <dbReference type="Google" id="ProtNLM"/>
    </source>
</evidence>
<dbReference type="Gene3D" id="2.60.40.640">
    <property type="match status" value="1"/>
</dbReference>
<feature type="region of interest" description="Disordered" evidence="1">
    <location>
        <begin position="1"/>
        <end position="26"/>
    </location>
</feature>
<comment type="caution">
    <text evidence="2">The sequence shown here is derived from an EMBL/GenBank/DDBJ whole genome shotgun (WGS) entry which is preliminary data.</text>
</comment>
<protein>
    <recommendedName>
        <fullName evidence="4">Arrestin-like N-terminal domain-containing protein</fullName>
    </recommendedName>
</protein>
<feature type="compositionally biased region" description="Polar residues" evidence="1">
    <location>
        <begin position="14"/>
        <end position="26"/>
    </location>
</feature>
<gene>
    <name evidence="2" type="ORF">AZE42_07085</name>
</gene>
<accession>A0A1J8PJH4</accession>
<dbReference type="AlphaFoldDB" id="A0A1J8PJH4"/>
<name>A0A1J8PJH4_9AGAM</name>
<dbReference type="OrthoDB" id="2333384at2759"/>
<dbReference type="InterPro" id="IPR014752">
    <property type="entry name" value="Arrestin-like_C"/>
</dbReference>
<keyword evidence="3" id="KW-1185">Reference proteome</keyword>
<evidence type="ECO:0000256" key="1">
    <source>
        <dbReference type="SAM" id="MobiDB-lite"/>
    </source>
</evidence>
<dbReference type="EMBL" id="LVVM01006223">
    <property type="protein sequence ID" value="OJA08719.1"/>
    <property type="molecule type" value="Genomic_DNA"/>
</dbReference>
<proteinExistence type="predicted"/>
<organism evidence="2 3">
    <name type="scientific">Rhizopogon vesiculosus</name>
    <dbReference type="NCBI Taxonomy" id="180088"/>
    <lineage>
        <taxon>Eukaryota</taxon>
        <taxon>Fungi</taxon>
        <taxon>Dikarya</taxon>
        <taxon>Basidiomycota</taxon>
        <taxon>Agaricomycotina</taxon>
        <taxon>Agaricomycetes</taxon>
        <taxon>Agaricomycetidae</taxon>
        <taxon>Boletales</taxon>
        <taxon>Suillineae</taxon>
        <taxon>Rhizopogonaceae</taxon>
        <taxon>Rhizopogon</taxon>
    </lineage>
</organism>
<dbReference type="InterPro" id="IPR014756">
    <property type="entry name" value="Ig_E-set"/>
</dbReference>
<reference evidence="2 3" key="1">
    <citation type="submission" date="2016-03" db="EMBL/GenBank/DDBJ databases">
        <title>Comparative genomics of the ectomycorrhizal sister species Rhizopogon vinicolor and Rhizopogon vesiculosus (Basidiomycota: Boletales) reveals a divergence of the mating type B locus.</title>
        <authorList>
            <person name="Mujic A.B."/>
            <person name="Kuo A."/>
            <person name="Tritt A."/>
            <person name="Lipzen A."/>
            <person name="Chen C."/>
            <person name="Johnson J."/>
            <person name="Sharma A."/>
            <person name="Barry K."/>
            <person name="Grigoriev I.V."/>
            <person name="Spatafora J.W."/>
        </authorList>
    </citation>
    <scope>NUCLEOTIDE SEQUENCE [LARGE SCALE GENOMIC DNA]</scope>
    <source>
        <strain evidence="2 3">AM-OR11-056</strain>
    </source>
</reference>
<dbReference type="Proteomes" id="UP000183567">
    <property type="component" value="Unassembled WGS sequence"/>
</dbReference>
<evidence type="ECO:0000313" key="2">
    <source>
        <dbReference type="EMBL" id="OJA08719.1"/>
    </source>
</evidence>